<reference evidence="9 10" key="1">
    <citation type="submission" date="2012-09" db="EMBL/GenBank/DDBJ databases">
        <title>Genome Sequence of alkane-degrading Bacterium Alcanivorax sp. 19-m-6.</title>
        <authorList>
            <person name="Lai Q."/>
            <person name="Shao Z."/>
        </authorList>
    </citation>
    <scope>NUCLEOTIDE SEQUENCE [LARGE SCALE GENOMIC DNA]</scope>
    <source>
        <strain evidence="9 10">19-m-6</strain>
    </source>
</reference>
<dbReference type="PANTHER" id="PTHR42872:SF3">
    <property type="entry name" value="PROTEIN-GLUTAMATE METHYLESTERASE_PROTEIN-GLUTAMINE GLUTAMINASE 1"/>
    <property type="match status" value="1"/>
</dbReference>
<comment type="similarity">
    <text evidence="4">Belongs to the CheB family.</text>
</comment>
<dbReference type="SUPFAM" id="SSF52738">
    <property type="entry name" value="Methylesterase CheB, C-terminal domain"/>
    <property type="match status" value="1"/>
</dbReference>
<feature type="domain" description="CheB-type methylesterase" evidence="8">
    <location>
        <begin position="159"/>
        <end position="352"/>
    </location>
</feature>
<evidence type="ECO:0000313" key="9">
    <source>
        <dbReference type="EMBL" id="KGD66521.1"/>
    </source>
</evidence>
<dbReference type="EC" id="3.5.1.44" evidence="4"/>
<accession>A0A095SPC4</accession>
<keyword evidence="4" id="KW-0963">Cytoplasm</keyword>
<keyword evidence="10" id="KW-1185">Reference proteome</keyword>
<dbReference type="AlphaFoldDB" id="A0A095SPC4"/>
<dbReference type="Proteomes" id="UP000029444">
    <property type="component" value="Unassembled WGS sequence"/>
</dbReference>
<dbReference type="PROSITE" id="PS50110">
    <property type="entry name" value="RESPONSE_REGULATORY"/>
    <property type="match status" value="1"/>
</dbReference>
<dbReference type="eggNOG" id="COG2201">
    <property type="taxonomic scope" value="Bacteria"/>
</dbReference>
<dbReference type="InterPro" id="IPR008248">
    <property type="entry name" value="CheB-like"/>
</dbReference>
<dbReference type="RefSeq" id="WP_052041284.1">
    <property type="nucleotide sequence ID" value="NZ_ARXV01000001.1"/>
</dbReference>
<dbReference type="Gene3D" id="3.40.50.180">
    <property type="entry name" value="Methylesterase CheB, C-terminal domain"/>
    <property type="match status" value="1"/>
</dbReference>
<comment type="caution">
    <text evidence="9">The sequence shown here is derived from an EMBL/GenBank/DDBJ whole genome shotgun (WGS) entry which is preliminary data.</text>
</comment>
<comment type="subcellular location">
    <subcellularLocation>
        <location evidence="4">Cytoplasm</location>
    </subcellularLocation>
</comment>
<evidence type="ECO:0000256" key="3">
    <source>
        <dbReference type="ARBA" id="ARBA00048267"/>
    </source>
</evidence>
<proteinExistence type="inferred from homology"/>
<name>A0A095SPC4_9GAMM</name>
<dbReference type="GO" id="GO:0000156">
    <property type="term" value="F:phosphorelay response regulator activity"/>
    <property type="evidence" value="ECO:0007669"/>
    <property type="project" value="InterPro"/>
</dbReference>
<sequence length="373" mass="40180">MNRIRVFLVDDTAAVRHILTQILEEDPEIVVVGTASDGQQGLERLSRVEADLLILDVEMPGMGGLEMLKALKAQQSTLPVLVFSSITERGAMVTIEALSLGASDYVPKPAMVGTAAEARDYIRNSLLSKIKSLFKLEPLTPSKPSSLNITPSAAAYRRIPSRVDLVVIGSSMGGPKALGEIMSVLPDDFPVPILMVQHMPAVFTKALAERLNQNSKLSIKECSEPCEMEPGQALLAAGDYHMAVSRQGDKIIASPLRSEPVNFCRPAVDILFNTAAEHFGANTLAVVLTGMGQDGLDGCRKLSECGAQILIQDRASSAVWGMPGSVSRAGLATAEYPLIKMADEITRRVNRGRPVFRSRLDNQNGKHNHEVSG</sequence>
<evidence type="ECO:0000256" key="5">
    <source>
        <dbReference type="PROSITE-ProRule" id="PRU00050"/>
    </source>
</evidence>
<organism evidence="9 10">
    <name type="scientific">Alcanivorax nanhaiticus</name>
    <dbReference type="NCBI Taxonomy" id="1177154"/>
    <lineage>
        <taxon>Bacteria</taxon>
        <taxon>Pseudomonadati</taxon>
        <taxon>Pseudomonadota</taxon>
        <taxon>Gammaproteobacteria</taxon>
        <taxon>Oceanospirillales</taxon>
        <taxon>Alcanivoracaceae</taxon>
        <taxon>Alcanivorax</taxon>
    </lineage>
</organism>
<keyword evidence="1 4" id="KW-0145">Chemotaxis</keyword>
<feature type="active site" evidence="4 5">
    <location>
        <position position="198"/>
    </location>
</feature>
<evidence type="ECO:0000256" key="1">
    <source>
        <dbReference type="ARBA" id="ARBA00022500"/>
    </source>
</evidence>
<dbReference type="SUPFAM" id="SSF52172">
    <property type="entry name" value="CheY-like"/>
    <property type="match status" value="1"/>
</dbReference>
<feature type="domain" description="Response regulatory" evidence="7">
    <location>
        <begin position="5"/>
        <end position="123"/>
    </location>
</feature>
<dbReference type="CDD" id="cd17541">
    <property type="entry name" value="REC_CheB-like"/>
    <property type="match status" value="1"/>
</dbReference>
<dbReference type="GO" id="GO:0008984">
    <property type="term" value="F:protein-glutamate methylesterase activity"/>
    <property type="evidence" value="ECO:0007669"/>
    <property type="project" value="UniProtKB-UniRule"/>
</dbReference>
<evidence type="ECO:0000256" key="4">
    <source>
        <dbReference type="HAMAP-Rule" id="MF_00099"/>
    </source>
</evidence>
<evidence type="ECO:0000313" key="10">
    <source>
        <dbReference type="Proteomes" id="UP000029444"/>
    </source>
</evidence>
<dbReference type="InterPro" id="IPR001789">
    <property type="entry name" value="Sig_transdc_resp-reg_receiver"/>
</dbReference>
<evidence type="ECO:0000256" key="6">
    <source>
        <dbReference type="PROSITE-ProRule" id="PRU00169"/>
    </source>
</evidence>
<dbReference type="GO" id="GO:0005737">
    <property type="term" value="C:cytoplasm"/>
    <property type="evidence" value="ECO:0007669"/>
    <property type="project" value="UniProtKB-SubCell"/>
</dbReference>
<keyword evidence="4 6" id="KW-0597">Phosphoprotein</keyword>
<dbReference type="CDD" id="cd16432">
    <property type="entry name" value="CheB_Rec"/>
    <property type="match status" value="1"/>
</dbReference>
<keyword evidence="2 4" id="KW-0378">Hydrolase</keyword>
<dbReference type="Pfam" id="PF01339">
    <property type="entry name" value="CheB_methylest"/>
    <property type="match status" value="1"/>
</dbReference>
<dbReference type="GO" id="GO:0006935">
    <property type="term" value="P:chemotaxis"/>
    <property type="evidence" value="ECO:0007669"/>
    <property type="project" value="UniProtKB-UniRule"/>
</dbReference>
<feature type="modified residue" description="4-aspartylphosphate" evidence="4 6">
    <location>
        <position position="56"/>
    </location>
</feature>
<protein>
    <recommendedName>
        <fullName evidence="4">Protein-glutamate methylesterase/protein-glutamine glutaminase</fullName>
        <ecNumber evidence="4">3.1.1.61</ecNumber>
        <ecNumber evidence="4">3.5.1.44</ecNumber>
    </recommendedName>
</protein>
<comment type="catalytic activity">
    <reaction evidence="4">
        <text>L-glutaminyl-[protein] + H2O = L-glutamyl-[protein] + NH4(+)</text>
        <dbReference type="Rhea" id="RHEA:16441"/>
        <dbReference type="Rhea" id="RHEA-COMP:10207"/>
        <dbReference type="Rhea" id="RHEA-COMP:10208"/>
        <dbReference type="ChEBI" id="CHEBI:15377"/>
        <dbReference type="ChEBI" id="CHEBI:28938"/>
        <dbReference type="ChEBI" id="CHEBI:29973"/>
        <dbReference type="ChEBI" id="CHEBI:30011"/>
        <dbReference type="EC" id="3.5.1.44"/>
    </reaction>
</comment>
<dbReference type="EC" id="3.1.1.61" evidence="4"/>
<dbReference type="InterPro" id="IPR011006">
    <property type="entry name" value="CheY-like_superfamily"/>
</dbReference>
<dbReference type="NCBIfam" id="NF001965">
    <property type="entry name" value="PRK00742.1"/>
    <property type="match status" value="1"/>
</dbReference>
<dbReference type="Gene3D" id="3.40.50.2300">
    <property type="match status" value="1"/>
</dbReference>
<comment type="catalytic activity">
    <reaction evidence="3 4">
        <text>[protein]-L-glutamate 5-O-methyl ester + H2O = L-glutamyl-[protein] + methanol + H(+)</text>
        <dbReference type="Rhea" id="RHEA:23236"/>
        <dbReference type="Rhea" id="RHEA-COMP:10208"/>
        <dbReference type="Rhea" id="RHEA-COMP:10311"/>
        <dbReference type="ChEBI" id="CHEBI:15377"/>
        <dbReference type="ChEBI" id="CHEBI:15378"/>
        <dbReference type="ChEBI" id="CHEBI:17790"/>
        <dbReference type="ChEBI" id="CHEBI:29973"/>
        <dbReference type="ChEBI" id="CHEBI:82795"/>
        <dbReference type="EC" id="3.1.1.61"/>
    </reaction>
</comment>
<dbReference type="SMART" id="SM00448">
    <property type="entry name" value="REC"/>
    <property type="match status" value="1"/>
</dbReference>
<dbReference type="PATRIC" id="fig|1177154.3.peg.189"/>
<dbReference type="OrthoDB" id="9793421at2"/>
<dbReference type="PIRSF" id="PIRSF000876">
    <property type="entry name" value="RR_chemtxs_CheB"/>
    <property type="match status" value="1"/>
</dbReference>
<comment type="function">
    <text evidence="4">Involved in chemotaxis. Part of a chemotaxis signal transduction system that modulates chemotaxis in response to various stimuli. Catalyzes the demethylation of specific methylglutamate residues introduced into the chemoreceptors (methyl-accepting chemotaxis proteins or MCP) by CheR. Also mediates the irreversible deamidation of specific glutamine residues to glutamic acid.</text>
</comment>
<evidence type="ECO:0000259" key="7">
    <source>
        <dbReference type="PROSITE" id="PS50110"/>
    </source>
</evidence>
<dbReference type="HAMAP" id="MF_00099">
    <property type="entry name" value="CheB_chemtxs"/>
    <property type="match status" value="1"/>
</dbReference>
<dbReference type="InterPro" id="IPR035909">
    <property type="entry name" value="CheB_C"/>
</dbReference>
<comment type="PTM">
    <text evidence="4">Phosphorylated by CheA. Phosphorylation of the N-terminal regulatory domain activates the methylesterase activity.</text>
</comment>
<dbReference type="Pfam" id="PF00072">
    <property type="entry name" value="Response_reg"/>
    <property type="match status" value="1"/>
</dbReference>
<dbReference type="EMBL" id="ARXV01000001">
    <property type="protein sequence ID" value="KGD66521.1"/>
    <property type="molecule type" value="Genomic_DNA"/>
</dbReference>
<dbReference type="GO" id="GO:0050568">
    <property type="term" value="F:protein-glutamine glutaminase activity"/>
    <property type="evidence" value="ECO:0007669"/>
    <property type="project" value="UniProtKB-UniRule"/>
</dbReference>
<dbReference type="STRING" id="1177154.Y5S_00188"/>
<dbReference type="InterPro" id="IPR000673">
    <property type="entry name" value="Sig_transdc_resp-reg_Me-estase"/>
</dbReference>
<gene>
    <name evidence="4" type="primary">cheB</name>
    <name evidence="9" type="ORF">Y5S_00188</name>
</gene>
<dbReference type="PANTHER" id="PTHR42872">
    <property type="entry name" value="PROTEIN-GLUTAMATE METHYLESTERASE/PROTEIN-GLUTAMINE GLUTAMINASE"/>
    <property type="match status" value="1"/>
</dbReference>
<feature type="active site" evidence="4 5">
    <location>
        <position position="171"/>
    </location>
</feature>
<evidence type="ECO:0000259" key="8">
    <source>
        <dbReference type="PROSITE" id="PS50122"/>
    </source>
</evidence>
<dbReference type="PROSITE" id="PS50122">
    <property type="entry name" value="CHEB"/>
    <property type="match status" value="1"/>
</dbReference>
<feature type="active site" evidence="4 5">
    <location>
        <position position="294"/>
    </location>
</feature>
<evidence type="ECO:0000256" key="2">
    <source>
        <dbReference type="ARBA" id="ARBA00022801"/>
    </source>
</evidence>
<comment type="domain">
    <text evidence="4">Contains a C-terminal catalytic domain, and an N-terminal region which modulates catalytic activity.</text>
</comment>